<dbReference type="AlphaFoldDB" id="A0A072VP14"/>
<dbReference type="EMBL" id="CM001217">
    <property type="protein sequence ID" value="KEH43769.1"/>
    <property type="molecule type" value="Genomic_DNA"/>
</dbReference>
<gene>
    <name evidence="1" type="ordered locus">MTR_1g102600</name>
</gene>
<evidence type="ECO:0000313" key="2">
    <source>
        <dbReference type="EnsemblPlants" id="KEH43769"/>
    </source>
</evidence>
<accession>A0A072VP14</accession>
<evidence type="ECO:0000313" key="3">
    <source>
        <dbReference type="Proteomes" id="UP000002051"/>
    </source>
</evidence>
<dbReference type="EnsemblPlants" id="KEH43769">
    <property type="protein sequence ID" value="KEH43769"/>
    <property type="gene ID" value="MTR_1g102600"/>
</dbReference>
<reference evidence="1 3" key="1">
    <citation type="journal article" date="2011" name="Nature">
        <title>The Medicago genome provides insight into the evolution of rhizobial symbioses.</title>
        <authorList>
            <person name="Young N.D."/>
            <person name="Debelle F."/>
            <person name="Oldroyd G.E."/>
            <person name="Geurts R."/>
            <person name="Cannon S.B."/>
            <person name="Udvardi M.K."/>
            <person name="Benedito V.A."/>
            <person name="Mayer K.F."/>
            <person name="Gouzy J."/>
            <person name="Schoof H."/>
            <person name="Van de Peer Y."/>
            <person name="Proost S."/>
            <person name="Cook D.R."/>
            <person name="Meyers B.C."/>
            <person name="Spannagl M."/>
            <person name="Cheung F."/>
            <person name="De Mita S."/>
            <person name="Krishnakumar V."/>
            <person name="Gundlach H."/>
            <person name="Zhou S."/>
            <person name="Mudge J."/>
            <person name="Bharti A.K."/>
            <person name="Murray J.D."/>
            <person name="Naoumkina M.A."/>
            <person name="Rosen B."/>
            <person name="Silverstein K.A."/>
            <person name="Tang H."/>
            <person name="Rombauts S."/>
            <person name="Zhao P.X."/>
            <person name="Zhou P."/>
            <person name="Barbe V."/>
            <person name="Bardou P."/>
            <person name="Bechner M."/>
            <person name="Bellec A."/>
            <person name="Berger A."/>
            <person name="Berges H."/>
            <person name="Bidwell S."/>
            <person name="Bisseling T."/>
            <person name="Choisne N."/>
            <person name="Couloux A."/>
            <person name="Denny R."/>
            <person name="Deshpande S."/>
            <person name="Dai X."/>
            <person name="Doyle J.J."/>
            <person name="Dudez A.M."/>
            <person name="Farmer A.D."/>
            <person name="Fouteau S."/>
            <person name="Franken C."/>
            <person name="Gibelin C."/>
            <person name="Gish J."/>
            <person name="Goldstein S."/>
            <person name="Gonzalez A.J."/>
            <person name="Green P.J."/>
            <person name="Hallab A."/>
            <person name="Hartog M."/>
            <person name="Hua A."/>
            <person name="Humphray S.J."/>
            <person name="Jeong D.H."/>
            <person name="Jing Y."/>
            <person name="Jocker A."/>
            <person name="Kenton S.M."/>
            <person name="Kim D.J."/>
            <person name="Klee K."/>
            <person name="Lai H."/>
            <person name="Lang C."/>
            <person name="Lin S."/>
            <person name="Macmil S.L."/>
            <person name="Magdelenat G."/>
            <person name="Matthews L."/>
            <person name="McCorrison J."/>
            <person name="Monaghan E.L."/>
            <person name="Mun J.H."/>
            <person name="Najar F.Z."/>
            <person name="Nicholson C."/>
            <person name="Noirot C."/>
            <person name="O'Bleness M."/>
            <person name="Paule C.R."/>
            <person name="Poulain J."/>
            <person name="Prion F."/>
            <person name="Qin B."/>
            <person name="Qu C."/>
            <person name="Retzel E.F."/>
            <person name="Riddle C."/>
            <person name="Sallet E."/>
            <person name="Samain S."/>
            <person name="Samson N."/>
            <person name="Sanders I."/>
            <person name="Saurat O."/>
            <person name="Scarpelli C."/>
            <person name="Schiex T."/>
            <person name="Segurens B."/>
            <person name="Severin A.J."/>
            <person name="Sherrier D.J."/>
            <person name="Shi R."/>
            <person name="Sims S."/>
            <person name="Singer S.R."/>
            <person name="Sinharoy S."/>
            <person name="Sterck L."/>
            <person name="Viollet A."/>
            <person name="Wang B.B."/>
            <person name="Wang K."/>
            <person name="Wang M."/>
            <person name="Wang X."/>
            <person name="Warfsmann J."/>
            <person name="Weissenbach J."/>
            <person name="White D.D."/>
            <person name="White J.D."/>
            <person name="Wiley G.B."/>
            <person name="Wincker P."/>
            <person name="Xing Y."/>
            <person name="Yang L."/>
            <person name="Yao Z."/>
            <person name="Ying F."/>
            <person name="Zhai J."/>
            <person name="Zhou L."/>
            <person name="Zuber A."/>
            <person name="Denarie J."/>
            <person name="Dixon R.A."/>
            <person name="May G.D."/>
            <person name="Schwartz D.C."/>
            <person name="Rogers J."/>
            <person name="Quetier F."/>
            <person name="Town C.D."/>
            <person name="Roe B.A."/>
        </authorList>
    </citation>
    <scope>NUCLEOTIDE SEQUENCE [LARGE SCALE GENOMIC DNA]</scope>
    <source>
        <strain evidence="1">A17</strain>
        <strain evidence="2 3">cv. Jemalong A17</strain>
    </source>
</reference>
<evidence type="ECO:0000313" key="1">
    <source>
        <dbReference type="EMBL" id="KEH43769.1"/>
    </source>
</evidence>
<sequence>MDLVVVCSWWVSGDGGEKGVGDSVKKFSDLNSIQFTTLQHQQHFALKVIETSCQTKFVEAPKKYAAGSTDDNIHLRKNDIFFLWELLKHIGHYQTDLLSTRILNQLLHSFGLMLCQGKTGLEVFHKFEAFQCVPNQDTYIHTLQAFLTTKCTTDMIHQAASMCQKMLLHPETILPDDGEILGDVLYCFFKRNMIKEAYALFLAANERR</sequence>
<dbReference type="Proteomes" id="UP000002051">
    <property type="component" value="Unassembled WGS sequence"/>
</dbReference>
<keyword evidence="3" id="KW-1185">Reference proteome</keyword>
<organism evidence="1 3">
    <name type="scientific">Medicago truncatula</name>
    <name type="common">Barrel medic</name>
    <name type="synonym">Medicago tribuloides</name>
    <dbReference type="NCBI Taxonomy" id="3880"/>
    <lineage>
        <taxon>Eukaryota</taxon>
        <taxon>Viridiplantae</taxon>
        <taxon>Streptophyta</taxon>
        <taxon>Embryophyta</taxon>
        <taxon>Tracheophyta</taxon>
        <taxon>Spermatophyta</taxon>
        <taxon>Magnoliopsida</taxon>
        <taxon>eudicotyledons</taxon>
        <taxon>Gunneridae</taxon>
        <taxon>Pentapetalae</taxon>
        <taxon>rosids</taxon>
        <taxon>fabids</taxon>
        <taxon>Fabales</taxon>
        <taxon>Fabaceae</taxon>
        <taxon>Papilionoideae</taxon>
        <taxon>50 kb inversion clade</taxon>
        <taxon>NPAAA clade</taxon>
        <taxon>Hologalegina</taxon>
        <taxon>IRL clade</taxon>
        <taxon>Trifolieae</taxon>
        <taxon>Medicago</taxon>
    </lineage>
</organism>
<dbReference type="HOGENOM" id="CLU_1322650_0_0_1"/>
<name>A0A072VP14_MEDTR</name>
<reference evidence="1 3" key="2">
    <citation type="journal article" date="2014" name="BMC Genomics">
        <title>An improved genome release (version Mt4.0) for the model legume Medicago truncatula.</title>
        <authorList>
            <person name="Tang H."/>
            <person name="Krishnakumar V."/>
            <person name="Bidwell S."/>
            <person name="Rosen B."/>
            <person name="Chan A."/>
            <person name="Zhou S."/>
            <person name="Gentzbittel L."/>
            <person name="Childs K.L."/>
            <person name="Yandell M."/>
            <person name="Gundlach H."/>
            <person name="Mayer K.F."/>
            <person name="Schwartz D.C."/>
            <person name="Town C.D."/>
        </authorList>
    </citation>
    <scope>GENOME REANNOTATION</scope>
    <source>
        <strain evidence="1">A17</strain>
        <strain evidence="2 3">cv. Jemalong A17</strain>
    </source>
</reference>
<reference evidence="2" key="3">
    <citation type="submission" date="2015-04" db="UniProtKB">
        <authorList>
            <consortium name="EnsemblPlants"/>
        </authorList>
    </citation>
    <scope>IDENTIFICATION</scope>
    <source>
        <strain evidence="2">cv. Jemalong A17</strain>
    </source>
</reference>
<protein>
    <submittedName>
        <fullName evidence="1 2">Uncharacterized protein</fullName>
    </submittedName>
</protein>
<proteinExistence type="predicted"/>
<dbReference type="STRING" id="3880.A0A072VP14"/>